<accession>A0ABP8MGD7</accession>
<evidence type="ECO:0000313" key="1">
    <source>
        <dbReference type="EMBL" id="GAA4449999.1"/>
    </source>
</evidence>
<comment type="caution">
    <text evidence="1">The sequence shown here is derived from an EMBL/GenBank/DDBJ whole genome shotgun (WGS) entry which is preliminary data.</text>
</comment>
<keyword evidence="2" id="KW-1185">Reference proteome</keyword>
<evidence type="ECO:0000313" key="2">
    <source>
        <dbReference type="Proteomes" id="UP001500840"/>
    </source>
</evidence>
<reference evidence="2" key="1">
    <citation type="journal article" date="2019" name="Int. J. Syst. Evol. Microbiol.">
        <title>The Global Catalogue of Microorganisms (GCM) 10K type strain sequencing project: providing services to taxonomists for standard genome sequencing and annotation.</title>
        <authorList>
            <consortium name="The Broad Institute Genomics Platform"/>
            <consortium name="The Broad Institute Genome Sequencing Center for Infectious Disease"/>
            <person name="Wu L."/>
            <person name="Ma J."/>
        </authorList>
    </citation>
    <scope>NUCLEOTIDE SEQUENCE [LARGE SCALE GENOMIC DNA]</scope>
    <source>
        <strain evidence="2">JCM 17759</strain>
    </source>
</reference>
<dbReference type="Proteomes" id="UP001500840">
    <property type="component" value="Unassembled WGS sequence"/>
</dbReference>
<protein>
    <submittedName>
        <fullName evidence="1">Uncharacterized protein</fullName>
    </submittedName>
</protein>
<dbReference type="EMBL" id="BAABGA010000018">
    <property type="protein sequence ID" value="GAA4449999.1"/>
    <property type="molecule type" value="Genomic_DNA"/>
</dbReference>
<sequence length="68" mass="7714">MGDDFASLELFFAQQDSHQGRFARPISTDKTDLHIIHQGDISPLEDDLIAESLVSITELEQYSHVQKK</sequence>
<gene>
    <name evidence="1" type="ORF">GCM10023156_15510</name>
</gene>
<name>A0ABP8MGD7_9BACT</name>
<organism evidence="1 2">
    <name type="scientific">Novipirellula rosea</name>
    <dbReference type="NCBI Taxonomy" id="1031540"/>
    <lineage>
        <taxon>Bacteria</taxon>
        <taxon>Pseudomonadati</taxon>
        <taxon>Planctomycetota</taxon>
        <taxon>Planctomycetia</taxon>
        <taxon>Pirellulales</taxon>
        <taxon>Pirellulaceae</taxon>
        <taxon>Novipirellula</taxon>
    </lineage>
</organism>
<proteinExistence type="predicted"/>